<feature type="transmembrane region" description="Helical" evidence="1">
    <location>
        <begin position="6"/>
        <end position="28"/>
    </location>
</feature>
<protein>
    <recommendedName>
        <fullName evidence="4">DUF2306 domain-containing protein</fullName>
    </recommendedName>
</protein>
<dbReference type="Proteomes" id="UP000215633">
    <property type="component" value="Unassembled WGS sequence"/>
</dbReference>
<evidence type="ECO:0000313" key="3">
    <source>
        <dbReference type="Proteomes" id="UP000215633"/>
    </source>
</evidence>
<proteinExistence type="predicted"/>
<reference evidence="3" key="1">
    <citation type="submission" date="2017-05" db="EMBL/GenBank/DDBJ databases">
        <title>Complete and WGS of Bordetella genogroups.</title>
        <authorList>
            <person name="Spilker T."/>
            <person name="Lipuma J."/>
        </authorList>
    </citation>
    <scope>NUCLEOTIDE SEQUENCE [LARGE SCALE GENOMIC DNA]</scope>
    <source>
        <strain evidence="3">AU8256</strain>
    </source>
</reference>
<keyword evidence="1" id="KW-0812">Transmembrane</keyword>
<evidence type="ECO:0000256" key="1">
    <source>
        <dbReference type="SAM" id="Phobius"/>
    </source>
</evidence>
<dbReference type="EMBL" id="NEVT01000002">
    <property type="protein sequence ID" value="OZI82604.1"/>
    <property type="molecule type" value="Genomic_DNA"/>
</dbReference>
<evidence type="ECO:0000313" key="2">
    <source>
        <dbReference type="EMBL" id="OZI82604.1"/>
    </source>
</evidence>
<accession>A0A261W8A8</accession>
<gene>
    <name evidence="2" type="ORF">CAL24_01650</name>
</gene>
<feature type="transmembrane region" description="Helical" evidence="1">
    <location>
        <begin position="134"/>
        <end position="157"/>
    </location>
</feature>
<evidence type="ECO:0008006" key="4">
    <source>
        <dbReference type="Google" id="ProtNLM"/>
    </source>
</evidence>
<organism evidence="2 3">
    <name type="scientific">Bordetella genomosp. 2</name>
    <dbReference type="NCBI Taxonomy" id="1983456"/>
    <lineage>
        <taxon>Bacteria</taxon>
        <taxon>Pseudomonadati</taxon>
        <taxon>Pseudomonadota</taxon>
        <taxon>Betaproteobacteria</taxon>
        <taxon>Burkholderiales</taxon>
        <taxon>Alcaligenaceae</taxon>
        <taxon>Bordetella</taxon>
    </lineage>
</organism>
<dbReference type="RefSeq" id="WP_094805544.1">
    <property type="nucleotide sequence ID" value="NZ_NEVT01000002.1"/>
</dbReference>
<feature type="transmembrane region" description="Helical" evidence="1">
    <location>
        <begin position="65"/>
        <end position="83"/>
    </location>
</feature>
<name>A0A261W8A8_9BORD</name>
<keyword evidence="3" id="KW-1185">Reference proteome</keyword>
<feature type="transmembrane region" description="Helical" evidence="1">
    <location>
        <begin position="40"/>
        <end position="59"/>
    </location>
</feature>
<feature type="transmembrane region" description="Helical" evidence="1">
    <location>
        <begin position="95"/>
        <end position="114"/>
    </location>
</feature>
<dbReference type="AlphaFoldDB" id="A0A261W8A8"/>
<sequence length="167" mass="17736">MPHPLSTLGVIHTLVSAIPFVAGVYSFWRHRGIERATVSGKLYLGGLVLAVVTSFGLSSTGGFNVGHALGILALLAIGGALAAPRLPVLGRTQAYLSQFGFSFSFFLLLVPGINETLTRLPVAHPLAAGPESPIVRGTLAAWLLVFALGSALQMWAIRSRRRHASRR</sequence>
<keyword evidence="1" id="KW-0472">Membrane</keyword>
<comment type="caution">
    <text evidence="2">The sequence shown here is derived from an EMBL/GenBank/DDBJ whole genome shotgun (WGS) entry which is preliminary data.</text>
</comment>
<keyword evidence="1" id="KW-1133">Transmembrane helix</keyword>